<accession>A0A9I9E918</accession>
<name>A0A9I9E918_CUCME</name>
<evidence type="ECO:0000313" key="2">
    <source>
        <dbReference type="EnsemblPlants" id="MELO3C030330.2.1"/>
    </source>
</evidence>
<feature type="region of interest" description="Disordered" evidence="1">
    <location>
        <begin position="123"/>
        <end position="150"/>
    </location>
</feature>
<sequence length="150" mass="17042">MRALKKHPVKGRKLYLLVMKALNYPEIWSPCLTLKDTCWKQVEIEELHSMVMKAWKPFETGPKLPSGDSFAGRGDAFNDCQGSRIRNCESDITDNKGMLGDDNERRQNFPHFLTRPKTFGLVRAGSRQGIAPKTLPSRRSEESFGNAKET</sequence>
<reference evidence="2" key="1">
    <citation type="submission" date="2023-03" db="UniProtKB">
        <authorList>
            <consortium name="EnsemblPlants"/>
        </authorList>
    </citation>
    <scope>IDENTIFICATION</scope>
</reference>
<dbReference type="AlphaFoldDB" id="A0A9I9E918"/>
<feature type="compositionally biased region" description="Basic and acidic residues" evidence="1">
    <location>
        <begin position="138"/>
        <end position="150"/>
    </location>
</feature>
<protein>
    <submittedName>
        <fullName evidence="2">Uncharacterized protein</fullName>
    </submittedName>
</protein>
<organism evidence="2">
    <name type="scientific">Cucumis melo</name>
    <name type="common">Muskmelon</name>
    <dbReference type="NCBI Taxonomy" id="3656"/>
    <lineage>
        <taxon>Eukaryota</taxon>
        <taxon>Viridiplantae</taxon>
        <taxon>Streptophyta</taxon>
        <taxon>Embryophyta</taxon>
        <taxon>Tracheophyta</taxon>
        <taxon>Spermatophyta</taxon>
        <taxon>Magnoliopsida</taxon>
        <taxon>eudicotyledons</taxon>
        <taxon>Gunneridae</taxon>
        <taxon>Pentapetalae</taxon>
        <taxon>rosids</taxon>
        <taxon>fabids</taxon>
        <taxon>Cucurbitales</taxon>
        <taxon>Cucurbitaceae</taxon>
        <taxon>Benincaseae</taxon>
        <taxon>Cucumis</taxon>
    </lineage>
</organism>
<evidence type="ECO:0000256" key="1">
    <source>
        <dbReference type="SAM" id="MobiDB-lite"/>
    </source>
</evidence>
<proteinExistence type="predicted"/>
<dbReference type="EnsemblPlants" id="MELO3C030330.2.1">
    <property type="protein sequence ID" value="MELO3C030330.2.1"/>
    <property type="gene ID" value="MELO3C030330.2"/>
</dbReference>
<dbReference type="Gramene" id="MELO3C030330.2.1">
    <property type="protein sequence ID" value="MELO3C030330.2.1"/>
    <property type="gene ID" value="MELO3C030330.2"/>
</dbReference>